<comment type="function">
    <text evidence="1">Membrane-associated protein that warps the membrane surface to access and bind aromatic isoprenes with high specificity, including ubiquinone (CoQ) isoprene intermediates and presents them directly to Coq7, therefore facilitating the Coq7-mediated hydroxylase step. Participates in the biosynthesis of coenzyme Q, also named ubiquinone, an essential lipid-soluble electron transporter for aerobic cellular respiration.</text>
</comment>
<evidence type="ECO:0000313" key="3">
    <source>
        <dbReference type="EMBL" id="PXF47229.1"/>
    </source>
</evidence>
<dbReference type="PANTHER" id="PTHR21427">
    <property type="entry name" value="UBIQUINONE BIOSYNTHESIS PROTEIN COQ9, MITOCHONDRIAL"/>
    <property type="match status" value="1"/>
</dbReference>
<keyword evidence="1" id="KW-0831">Ubiquinone biosynthesis</keyword>
<reference evidence="3 4" key="1">
    <citation type="journal article" date="2018" name="Mol. Biol. Evol.">
        <title>Analysis of the draft genome of the red seaweed Gracilariopsis chorda provides insights into genome size evolution in Rhodophyta.</title>
        <authorList>
            <person name="Lee J."/>
            <person name="Yang E.C."/>
            <person name="Graf L."/>
            <person name="Yang J.H."/>
            <person name="Qiu H."/>
            <person name="Zel Zion U."/>
            <person name="Chan C.X."/>
            <person name="Stephens T.G."/>
            <person name="Weber A.P.M."/>
            <person name="Boo G.H."/>
            <person name="Boo S.M."/>
            <person name="Kim K.M."/>
            <person name="Shin Y."/>
            <person name="Jung M."/>
            <person name="Lee S.J."/>
            <person name="Yim H.S."/>
            <person name="Lee J.H."/>
            <person name="Bhattacharya D."/>
            <person name="Yoon H.S."/>
        </authorList>
    </citation>
    <scope>NUCLEOTIDE SEQUENCE [LARGE SCALE GENOMIC DNA]</scope>
    <source>
        <strain evidence="3 4">SKKU-2015</strain>
        <tissue evidence="3">Whole body</tissue>
    </source>
</reference>
<keyword evidence="1" id="KW-0446">Lipid-binding</keyword>
<protein>
    <recommendedName>
        <fullName evidence="1">Ubiquinone biosynthesis protein</fullName>
    </recommendedName>
</protein>
<dbReference type="GO" id="GO:0005743">
    <property type="term" value="C:mitochondrial inner membrane"/>
    <property type="evidence" value="ECO:0007669"/>
    <property type="project" value="TreeGrafter"/>
</dbReference>
<evidence type="ECO:0000256" key="2">
    <source>
        <dbReference type="SAM" id="MobiDB-lite"/>
    </source>
</evidence>
<dbReference type="OrthoDB" id="619536at2759"/>
<comment type="subcellular location">
    <subcellularLocation>
        <location evidence="1">Mitochondrion</location>
    </subcellularLocation>
</comment>
<dbReference type="GO" id="GO:0006744">
    <property type="term" value="P:ubiquinone biosynthetic process"/>
    <property type="evidence" value="ECO:0007669"/>
    <property type="project" value="UniProtKB-UniRule"/>
</dbReference>
<keyword evidence="3" id="KW-0830">Ubiquinone</keyword>
<comment type="pathway">
    <text evidence="1">Cofactor biosynthesis; ubiquinone biosynthesis.</text>
</comment>
<gene>
    <name evidence="3" type="ORF">BWQ96_03004</name>
</gene>
<feature type="compositionally biased region" description="Polar residues" evidence="2">
    <location>
        <begin position="30"/>
        <end position="42"/>
    </location>
</feature>
<dbReference type="InterPro" id="IPR012762">
    <property type="entry name" value="Ubiq_biosynth_COQ9"/>
</dbReference>
<dbReference type="PANTHER" id="PTHR21427:SF19">
    <property type="entry name" value="UBIQUINONE BIOSYNTHESIS PROTEIN COQ9, MITOCHONDRIAL"/>
    <property type="match status" value="1"/>
</dbReference>
<name>A0A2V3IYP8_9FLOR</name>
<keyword evidence="1" id="KW-0496">Mitochondrion</keyword>
<dbReference type="STRING" id="448386.A0A2V3IYP8"/>
<keyword evidence="4" id="KW-1185">Reference proteome</keyword>
<proteinExistence type="inferred from homology"/>
<dbReference type="EMBL" id="NBIV01000027">
    <property type="protein sequence ID" value="PXF47229.1"/>
    <property type="molecule type" value="Genomic_DNA"/>
</dbReference>
<feature type="region of interest" description="Disordered" evidence="2">
    <location>
        <begin position="26"/>
        <end position="62"/>
    </location>
</feature>
<dbReference type="AlphaFoldDB" id="A0A2V3IYP8"/>
<comment type="caution">
    <text evidence="3">The sequence shown here is derived from an EMBL/GenBank/DDBJ whole genome shotgun (WGS) entry which is preliminary data.</text>
</comment>
<organism evidence="3 4">
    <name type="scientific">Gracilariopsis chorda</name>
    <dbReference type="NCBI Taxonomy" id="448386"/>
    <lineage>
        <taxon>Eukaryota</taxon>
        <taxon>Rhodophyta</taxon>
        <taxon>Florideophyceae</taxon>
        <taxon>Rhodymeniophycidae</taxon>
        <taxon>Gracilariales</taxon>
        <taxon>Gracilariaceae</taxon>
        <taxon>Gracilariopsis</taxon>
    </lineage>
</organism>
<accession>A0A2V3IYP8</accession>
<evidence type="ECO:0000256" key="1">
    <source>
        <dbReference type="RuleBase" id="RU366063"/>
    </source>
</evidence>
<sequence>MYRLRCIPHCVLKSAKPNRLVDPARRLAATASSDRNPASAQDSKSDSKPISPEAQDVDGESHFTKDEEAELAMLYDAVLKQVPIRGWTDQAISAAVSDLGWSPAASQMISRGPIEVVEEFVKRCNVKLAKRLSHEDEKDAAAAGGADPVGRATFCCT</sequence>
<evidence type="ECO:0000313" key="4">
    <source>
        <dbReference type="Proteomes" id="UP000247409"/>
    </source>
</evidence>
<dbReference type="Proteomes" id="UP000247409">
    <property type="component" value="Unassembled WGS sequence"/>
</dbReference>
<dbReference type="GO" id="GO:0008289">
    <property type="term" value="F:lipid binding"/>
    <property type="evidence" value="ECO:0007669"/>
    <property type="project" value="UniProtKB-UniRule"/>
</dbReference>
<comment type="similarity">
    <text evidence="1">Belongs to the COQ9 family.</text>
</comment>